<comment type="caution">
    <text evidence="2">The sequence shown here is derived from an EMBL/GenBank/DDBJ whole genome shotgun (WGS) entry which is preliminary data.</text>
</comment>
<protein>
    <recommendedName>
        <fullName evidence="4">DUF4372 domain-containing protein</fullName>
    </recommendedName>
</protein>
<proteinExistence type="predicted"/>
<dbReference type="AlphaFoldDB" id="A0A964T3L5"/>
<name>A0A964T3L5_9HYPH</name>
<dbReference type="Proteomes" id="UP000773614">
    <property type="component" value="Unassembled WGS sequence"/>
</dbReference>
<feature type="region of interest" description="Disordered" evidence="1">
    <location>
        <begin position="115"/>
        <end position="152"/>
    </location>
</feature>
<evidence type="ECO:0000313" key="3">
    <source>
        <dbReference type="Proteomes" id="UP000773614"/>
    </source>
</evidence>
<evidence type="ECO:0000313" key="2">
    <source>
        <dbReference type="EMBL" id="MYZ47294.1"/>
    </source>
</evidence>
<organism evidence="2 3">
    <name type="scientific">Propylenella binzhouense</name>
    <dbReference type="NCBI Taxonomy" id="2555902"/>
    <lineage>
        <taxon>Bacteria</taxon>
        <taxon>Pseudomonadati</taxon>
        <taxon>Pseudomonadota</taxon>
        <taxon>Alphaproteobacteria</taxon>
        <taxon>Hyphomicrobiales</taxon>
        <taxon>Propylenellaceae</taxon>
        <taxon>Propylenella</taxon>
    </lineage>
</organism>
<gene>
    <name evidence="2" type="ORF">E4O86_06155</name>
</gene>
<sequence length="152" mass="16657">MRHHNSVFHDVLKQVPWGVFERLVEEHAAAKRPPRASRTGRRIWTRCIGAAPGGGRTSEFYPESADPVSDIRILARSCPAYPHPGSIPSRISGCCLDPVSDILGSCLGFRIPPRASVRAPNRRPTARLPPPDPKRRMPAGSSPVGLRQNSAR</sequence>
<dbReference type="EMBL" id="SPKJ01000012">
    <property type="protein sequence ID" value="MYZ47294.1"/>
    <property type="molecule type" value="Genomic_DNA"/>
</dbReference>
<keyword evidence="3" id="KW-1185">Reference proteome</keyword>
<reference evidence="2" key="1">
    <citation type="submission" date="2019-03" db="EMBL/GenBank/DDBJ databases">
        <title>Afifella sp. nov., isolated from activated sludge.</title>
        <authorList>
            <person name="Li Q."/>
            <person name="Liu Y."/>
        </authorList>
    </citation>
    <scope>NUCLEOTIDE SEQUENCE</scope>
    <source>
        <strain evidence="2">L72</strain>
    </source>
</reference>
<accession>A0A964T3L5</accession>
<evidence type="ECO:0000256" key="1">
    <source>
        <dbReference type="SAM" id="MobiDB-lite"/>
    </source>
</evidence>
<evidence type="ECO:0008006" key="4">
    <source>
        <dbReference type="Google" id="ProtNLM"/>
    </source>
</evidence>